<proteinExistence type="predicted"/>
<dbReference type="SUPFAM" id="SSF51306">
    <property type="entry name" value="LexA/Signal peptidase"/>
    <property type="match status" value="1"/>
</dbReference>
<gene>
    <name evidence="2" type="ORF">CO030_02795</name>
</gene>
<dbReference type="Gene3D" id="2.10.109.10">
    <property type="entry name" value="Umud Fragment, subunit A"/>
    <property type="match status" value="1"/>
</dbReference>
<dbReference type="InterPro" id="IPR036286">
    <property type="entry name" value="LexA/Signal_pep-like_sf"/>
</dbReference>
<name>A0A2M8F9L9_9BACT</name>
<dbReference type="CDD" id="cd06462">
    <property type="entry name" value="Peptidase_S24_S26"/>
    <property type="match status" value="1"/>
</dbReference>
<feature type="domain" description="Peptidase S24/S26A/S26B/S26C" evidence="1">
    <location>
        <begin position="33"/>
        <end position="94"/>
    </location>
</feature>
<dbReference type="EMBL" id="PFRH01000094">
    <property type="protein sequence ID" value="PJC52432.1"/>
    <property type="molecule type" value="Genomic_DNA"/>
</dbReference>
<dbReference type="Proteomes" id="UP000231456">
    <property type="component" value="Unassembled WGS sequence"/>
</dbReference>
<reference evidence="3" key="1">
    <citation type="submission" date="2017-09" db="EMBL/GenBank/DDBJ databases">
        <title>Depth-based differentiation of microbial function through sediment-hosted aquifers and enrichment of novel symbionts in the deep terrestrial subsurface.</title>
        <authorList>
            <person name="Probst A.J."/>
            <person name="Ladd B."/>
            <person name="Jarett J.K."/>
            <person name="Geller-Mcgrath D.E."/>
            <person name="Sieber C.M.K."/>
            <person name="Emerson J.B."/>
            <person name="Anantharaman K."/>
            <person name="Thomas B.C."/>
            <person name="Malmstrom R."/>
            <person name="Stieglmeier M."/>
            <person name="Klingl A."/>
            <person name="Woyke T."/>
            <person name="Ryan C.M."/>
            <person name="Banfield J.F."/>
        </authorList>
    </citation>
    <scope>NUCLEOTIDE SEQUENCE [LARGE SCALE GENOMIC DNA]</scope>
</reference>
<dbReference type="Pfam" id="PF00717">
    <property type="entry name" value="Peptidase_S24"/>
    <property type="match status" value="1"/>
</dbReference>
<dbReference type="InterPro" id="IPR015927">
    <property type="entry name" value="Peptidase_S24_S26A/B/C"/>
</dbReference>
<comment type="caution">
    <text evidence="2">The sequence shown here is derived from an EMBL/GenBank/DDBJ whole genome shotgun (WGS) entry which is preliminary data.</text>
</comment>
<protein>
    <recommendedName>
        <fullName evidence="1">Peptidase S24/S26A/S26B/S26C domain-containing protein</fullName>
    </recommendedName>
</protein>
<organism evidence="2 3">
    <name type="scientific">Candidatus Magasanikbacteria bacterium CG_4_9_14_0_2_um_filter_42_11</name>
    <dbReference type="NCBI Taxonomy" id="1974643"/>
    <lineage>
        <taxon>Bacteria</taxon>
        <taxon>Candidatus Magasanikiibacteriota</taxon>
    </lineage>
</organism>
<accession>A0A2M8F9L9</accession>
<evidence type="ECO:0000259" key="1">
    <source>
        <dbReference type="Pfam" id="PF00717"/>
    </source>
</evidence>
<evidence type="ECO:0000313" key="3">
    <source>
        <dbReference type="Proteomes" id="UP000231456"/>
    </source>
</evidence>
<dbReference type="AlphaFoldDB" id="A0A2M8F9L9"/>
<evidence type="ECO:0000313" key="2">
    <source>
        <dbReference type="EMBL" id="PJC52432.1"/>
    </source>
</evidence>
<sequence length="118" mass="13106">MGDRTGRNMNAEIPKATLTTKILSYIGLLQRNTVTGDSMLPLLHDGDRIFSKKSDSLKTGDIVVAKHPFRKKEIVKQIASIQAEKIELQSLNLDGSEDSRVFGSVERKDVLRVVVAKK</sequence>